<comment type="similarity">
    <text evidence="2">Belongs to the major facilitator superfamily.</text>
</comment>
<evidence type="ECO:0000313" key="11">
    <source>
        <dbReference type="Proteomes" id="UP000008495"/>
    </source>
</evidence>
<dbReference type="PANTHER" id="PTHR43271:SF1">
    <property type="entry name" value="INNER MEMBRANE TRANSPORT PROTEIN YNFM"/>
    <property type="match status" value="1"/>
</dbReference>
<feature type="transmembrane region" description="Helical" evidence="8">
    <location>
        <begin position="141"/>
        <end position="159"/>
    </location>
</feature>
<evidence type="ECO:0000256" key="8">
    <source>
        <dbReference type="SAM" id="Phobius"/>
    </source>
</evidence>
<evidence type="ECO:0000259" key="9">
    <source>
        <dbReference type="PROSITE" id="PS50850"/>
    </source>
</evidence>
<keyword evidence="5 8" id="KW-0812">Transmembrane</keyword>
<sequence>MELPQGLSRGSAGFTRAVVAVVCAGLGSFNALYCTQALMPALTADLGADPARASLAVSATTGVMAAAILPASVLSERFGRGRVIILSAIAAAVLGLVLPWAPTIWWLVAGRAVQGLLLAGVPATAMAWLSEEIHADDLSWVMGLYVAGTTVGGLSGRLIPAMALDVTSWSWALFATSSVAALCAGVMTAVMPAQRRFRPKSLRWREESRALARHCRDRRLMGLFAVAFVLMGVFVSLYNYLGYHLLAEPFGLSQTEVGSIFLLYLCGTVASARAGVSAARFGRQRVLLAGVGLCLAGMPAVLVDSLWMVLLGTAVFTTGFFTVHSVASGWVGALAVRDRAEASGLYLTSYYLGSSVVGYLSGVVFHAYGWRALVGWLLVLIVAAGGLALSEAVLLRPRRGSASVG</sequence>
<feature type="transmembrane region" description="Helical" evidence="8">
    <location>
        <begin position="286"/>
        <end position="303"/>
    </location>
</feature>
<comment type="subcellular location">
    <subcellularLocation>
        <location evidence="1">Cell membrane</location>
        <topology evidence="1">Multi-pass membrane protein</topology>
    </subcellularLocation>
</comment>
<dbReference type="SUPFAM" id="SSF103473">
    <property type="entry name" value="MFS general substrate transporter"/>
    <property type="match status" value="1"/>
</dbReference>
<protein>
    <submittedName>
        <fullName evidence="10">Putative major facilitator superfamily transporter</fullName>
    </submittedName>
</protein>
<feature type="transmembrane region" description="Helical" evidence="8">
    <location>
        <begin position="348"/>
        <end position="368"/>
    </location>
</feature>
<evidence type="ECO:0000256" key="4">
    <source>
        <dbReference type="ARBA" id="ARBA00022475"/>
    </source>
</evidence>
<dbReference type="EMBL" id="BAGZ01000016">
    <property type="protein sequence ID" value="GAB78684.1"/>
    <property type="molecule type" value="Genomic_DNA"/>
</dbReference>
<dbReference type="RefSeq" id="WP_006503441.1">
    <property type="nucleotide sequence ID" value="NZ_BAGZ01000016.1"/>
</dbReference>
<keyword evidence="4" id="KW-1003">Cell membrane</keyword>
<dbReference type="STRING" id="100225.SAMN05421595_2338"/>
<dbReference type="CDD" id="cd17324">
    <property type="entry name" value="MFS_NepI_like"/>
    <property type="match status" value="1"/>
</dbReference>
<feature type="transmembrane region" description="Helical" evidence="8">
    <location>
        <begin position="374"/>
        <end position="395"/>
    </location>
</feature>
<dbReference type="InterPro" id="IPR011701">
    <property type="entry name" value="MFS"/>
</dbReference>
<reference evidence="10 11" key="1">
    <citation type="submission" date="2012-08" db="EMBL/GenBank/DDBJ databases">
        <title>Whole genome shotgun sequence of Austwickia chelonae NBRC 105200.</title>
        <authorList>
            <person name="Yoshida I."/>
            <person name="Hosoyama A."/>
            <person name="Tsuchikane K."/>
            <person name="Katsumata H."/>
            <person name="Ando Y."/>
            <person name="Ohji S."/>
            <person name="Hamada M."/>
            <person name="Tamura T."/>
            <person name="Yamazoe A."/>
            <person name="Yamazaki S."/>
            <person name="Fujita N."/>
        </authorList>
    </citation>
    <scope>NUCLEOTIDE SEQUENCE [LARGE SCALE GENOMIC DNA]</scope>
    <source>
        <strain evidence="10 11">NBRC 105200</strain>
    </source>
</reference>
<evidence type="ECO:0000256" key="5">
    <source>
        <dbReference type="ARBA" id="ARBA00022692"/>
    </source>
</evidence>
<evidence type="ECO:0000256" key="7">
    <source>
        <dbReference type="ARBA" id="ARBA00023136"/>
    </source>
</evidence>
<dbReference type="InterPro" id="IPR020846">
    <property type="entry name" value="MFS_dom"/>
</dbReference>
<feature type="transmembrane region" description="Helical" evidence="8">
    <location>
        <begin position="261"/>
        <end position="279"/>
    </location>
</feature>
<evidence type="ECO:0000256" key="1">
    <source>
        <dbReference type="ARBA" id="ARBA00004651"/>
    </source>
</evidence>
<dbReference type="AlphaFoldDB" id="K6VPM1"/>
<feature type="transmembrane region" description="Helical" evidence="8">
    <location>
        <begin position="53"/>
        <end position="71"/>
    </location>
</feature>
<dbReference type="InterPro" id="IPR036259">
    <property type="entry name" value="MFS_trans_sf"/>
</dbReference>
<accession>K6VPM1</accession>
<name>K6VPM1_9MICO</name>
<feature type="transmembrane region" description="Helical" evidence="8">
    <location>
        <begin position="83"/>
        <end position="102"/>
    </location>
</feature>
<dbReference type="PROSITE" id="PS50850">
    <property type="entry name" value="MFS"/>
    <property type="match status" value="1"/>
</dbReference>
<keyword evidence="3" id="KW-0813">Transport</keyword>
<dbReference type="OrthoDB" id="63984at2"/>
<dbReference type="GO" id="GO:0022857">
    <property type="term" value="F:transmembrane transporter activity"/>
    <property type="evidence" value="ECO:0007669"/>
    <property type="project" value="InterPro"/>
</dbReference>
<dbReference type="Pfam" id="PF07690">
    <property type="entry name" value="MFS_1"/>
    <property type="match status" value="1"/>
</dbReference>
<dbReference type="eggNOG" id="COG2814">
    <property type="taxonomic scope" value="Bacteria"/>
</dbReference>
<feature type="transmembrane region" description="Helical" evidence="8">
    <location>
        <begin position="12"/>
        <end position="33"/>
    </location>
</feature>
<dbReference type="Gene3D" id="1.20.1250.20">
    <property type="entry name" value="MFS general substrate transporter like domains"/>
    <property type="match status" value="1"/>
</dbReference>
<gene>
    <name evidence="10" type="ORF">AUCHE_16_01030</name>
</gene>
<evidence type="ECO:0000256" key="3">
    <source>
        <dbReference type="ARBA" id="ARBA00022448"/>
    </source>
</evidence>
<evidence type="ECO:0000313" key="10">
    <source>
        <dbReference type="EMBL" id="GAB78684.1"/>
    </source>
</evidence>
<feature type="transmembrane region" description="Helical" evidence="8">
    <location>
        <begin position="108"/>
        <end position="129"/>
    </location>
</feature>
<comment type="caution">
    <text evidence="10">The sequence shown here is derived from an EMBL/GenBank/DDBJ whole genome shotgun (WGS) entry which is preliminary data.</text>
</comment>
<keyword evidence="7 8" id="KW-0472">Membrane</keyword>
<feature type="transmembrane region" description="Helical" evidence="8">
    <location>
        <begin position="309"/>
        <end position="336"/>
    </location>
</feature>
<evidence type="ECO:0000256" key="2">
    <source>
        <dbReference type="ARBA" id="ARBA00008335"/>
    </source>
</evidence>
<dbReference type="Proteomes" id="UP000008495">
    <property type="component" value="Unassembled WGS sequence"/>
</dbReference>
<dbReference type="PANTHER" id="PTHR43271">
    <property type="entry name" value="BLL2771 PROTEIN"/>
    <property type="match status" value="1"/>
</dbReference>
<keyword evidence="6 8" id="KW-1133">Transmembrane helix</keyword>
<feature type="domain" description="Major facilitator superfamily (MFS) profile" evidence="9">
    <location>
        <begin position="16"/>
        <end position="400"/>
    </location>
</feature>
<keyword evidence="11" id="KW-1185">Reference proteome</keyword>
<proteinExistence type="inferred from homology"/>
<feature type="transmembrane region" description="Helical" evidence="8">
    <location>
        <begin position="220"/>
        <end position="241"/>
    </location>
</feature>
<evidence type="ECO:0000256" key="6">
    <source>
        <dbReference type="ARBA" id="ARBA00022989"/>
    </source>
</evidence>
<dbReference type="GO" id="GO:0005886">
    <property type="term" value="C:plasma membrane"/>
    <property type="evidence" value="ECO:0007669"/>
    <property type="project" value="UniProtKB-SubCell"/>
</dbReference>
<organism evidence="10 11">
    <name type="scientific">Austwickia chelonae NBRC 105200</name>
    <dbReference type="NCBI Taxonomy" id="1184607"/>
    <lineage>
        <taxon>Bacteria</taxon>
        <taxon>Bacillati</taxon>
        <taxon>Actinomycetota</taxon>
        <taxon>Actinomycetes</taxon>
        <taxon>Micrococcales</taxon>
        <taxon>Dermatophilaceae</taxon>
        <taxon>Austwickia</taxon>
    </lineage>
</organism>
<feature type="transmembrane region" description="Helical" evidence="8">
    <location>
        <begin position="171"/>
        <end position="193"/>
    </location>
</feature>